<keyword evidence="3" id="KW-0436">Ligase</keyword>
<evidence type="ECO:0000256" key="6">
    <source>
        <dbReference type="ARBA" id="ARBA00022989"/>
    </source>
</evidence>
<dbReference type="Gene3D" id="3.40.50.12780">
    <property type="entry name" value="N-terminal domain of ligase-like"/>
    <property type="match status" value="1"/>
</dbReference>
<evidence type="ECO:0000256" key="8">
    <source>
        <dbReference type="ARBA" id="ARBA00036527"/>
    </source>
</evidence>
<evidence type="ECO:0000256" key="1">
    <source>
        <dbReference type="ARBA" id="ARBA00006432"/>
    </source>
</evidence>
<dbReference type="GO" id="GO:0005324">
    <property type="term" value="F:long-chain fatty acid transmembrane transporter activity"/>
    <property type="evidence" value="ECO:0007669"/>
    <property type="project" value="TreeGrafter"/>
</dbReference>
<name>A0AAV6Z1K5_ENGPU</name>
<gene>
    <name evidence="12" type="ORF">GDO81_027592</name>
</gene>
<organism evidence="12 13">
    <name type="scientific">Engystomops pustulosus</name>
    <name type="common">Tungara frog</name>
    <name type="synonym">Physalaemus pustulosus</name>
    <dbReference type="NCBI Taxonomy" id="76066"/>
    <lineage>
        <taxon>Eukaryota</taxon>
        <taxon>Metazoa</taxon>
        <taxon>Chordata</taxon>
        <taxon>Craniata</taxon>
        <taxon>Vertebrata</taxon>
        <taxon>Euteleostomi</taxon>
        <taxon>Amphibia</taxon>
        <taxon>Batrachia</taxon>
        <taxon>Anura</taxon>
        <taxon>Neobatrachia</taxon>
        <taxon>Hyloidea</taxon>
        <taxon>Leptodactylidae</taxon>
        <taxon>Leiuperinae</taxon>
        <taxon>Engystomops</taxon>
    </lineage>
</organism>
<keyword evidence="7" id="KW-0443">Lipid metabolism</keyword>
<dbReference type="GO" id="GO:0005886">
    <property type="term" value="C:plasma membrane"/>
    <property type="evidence" value="ECO:0007669"/>
    <property type="project" value="TreeGrafter"/>
</dbReference>
<dbReference type="GO" id="GO:0000166">
    <property type="term" value="F:nucleotide binding"/>
    <property type="evidence" value="ECO:0007669"/>
    <property type="project" value="UniProtKB-KW"/>
</dbReference>
<keyword evidence="6" id="KW-1133">Transmembrane helix</keyword>
<feature type="domain" description="AMP-dependent synthetase/ligase" evidence="11">
    <location>
        <begin position="61"/>
        <end position="379"/>
    </location>
</feature>
<dbReference type="AlphaFoldDB" id="A0AAV6Z1K5"/>
<keyword evidence="13" id="KW-1185">Reference proteome</keyword>
<evidence type="ECO:0000256" key="7">
    <source>
        <dbReference type="ARBA" id="ARBA00023098"/>
    </source>
</evidence>
<keyword evidence="4" id="KW-0812">Transmembrane</keyword>
<evidence type="ECO:0000259" key="11">
    <source>
        <dbReference type="Pfam" id="PF00501"/>
    </source>
</evidence>
<evidence type="ECO:0000256" key="10">
    <source>
        <dbReference type="ARBA" id="ARBA00048666"/>
    </source>
</evidence>
<evidence type="ECO:0000313" key="13">
    <source>
        <dbReference type="Proteomes" id="UP000824782"/>
    </source>
</evidence>
<comment type="similarity">
    <text evidence="1">Belongs to the ATP-dependent AMP-binding enzyme family.</text>
</comment>
<sequence>MFWGYLLILCILPILWVIQKIFSSYLWEDLKFFLKVVYCSQKIEKSVKGSAAPGMLDVFLQHVSTTPHKTFILYQDQAYTFRDLDLKSNRAAWTLRDYGKVKSGNCVAVFMGNEPAFIWLWIALAKLGCPMACLNYNIRAKSFLHCFQCSGAKILIAAEELKAAVEEVLPTLIEEGVTVFYLSRDSPTKGVQSLFDKMESASEDPIPASFRSGITPKSPALYIYTSGTTGLPKAAVVTHKSVFGSCTVALLCGLTSEDVVYIPLPLYHSAGLLIGVRGCIQTGATIVLRKKFSASQFWDDCRKYNVTAFQYIGEILRYLCNHQKKDNDTDHCVRFAIGNGVRTEVWKDFIDRFGKIKLFEFYGATEGNAFFLNYSQKEGAMGRYNYFLKLVQPFEIIKFDVEKNEPVRDSAGHCIRVSKGETGLLIAKHTKQNPFNGYAGNGSQTEKKRLRNVLRNGDIYFNSGDLVMIDKENFIFFHDRVGDTYRWKGENVATTEVENLVLMLDFIEDANAFGVPVSRKWKMPFFCRSLYINRVE</sequence>
<keyword evidence="6" id="KW-0472">Membrane</keyword>
<dbReference type="GO" id="GO:0044539">
    <property type="term" value="P:long-chain fatty acid import into cell"/>
    <property type="evidence" value="ECO:0007669"/>
    <property type="project" value="TreeGrafter"/>
</dbReference>
<dbReference type="PROSITE" id="PS00455">
    <property type="entry name" value="AMP_BINDING"/>
    <property type="match status" value="1"/>
</dbReference>
<keyword evidence="5" id="KW-0547">Nucleotide-binding</keyword>
<dbReference type="Proteomes" id="UP000824782">
    <property type="component" value="Unassembled WGS sequence"/>
</dbReference>
<evidence type="ECO:0000256" key="3">
    <source>
        <dbReference type="ARBA" id="ARBA00022598"/>
    </source>
</evidence>
<evidence type="ECO:0000256" key="4">
    <source>
        <dbReference type="ARBA" id="ARBA00022692"/>
    </source>
</evidence>
<dbReference type="PANTHER" id="PTHR43107:SF4">
    <property type="entry name" value="LONG-CHAIN FATTY ACID TRANSPORT PROTEIN 2"/>
    <property type="match status" value="1"/>
</dbReference>
<dbReference type="GO" id="GO:0008206">
    <property type="term" value="P:bile acid metabolic process"/>
    <property type="evidence" value="ECO:0007669"/>
    <property type="project" value="TreeGrafter"/>
</dbReference>
<dbReference type="GO" id="GO:0004467">
    <property type="term" value="F:long-chain fatty acid-CoA ligase activity"/>
    <property type="evidence" value="ECO:0007669"/>
    <property type="project" value="TreeGrafter"/>
</dbReference>
<evidence type="ECO:0000313" key="12">
    <source>
        <dbReference type="EMBL" id="KAG8542050.1"/>
    </source>
</evidence>
<dbReference type="Pfam" id="PF00501">
    <property type="entry name" value="AMP-binding"/>
    <property type="match status" value="1"/>
</dbReference>
<dbReference type="FunFam" id="3.40.50.12780:FF:000005">
    <property type="entry name" value="Solute carrier family 27 member 6"/>
    <property type="match status" value="1"/>
</dbReference>
<dbReference type="InterPro" id="IPR020845">
    <property type="entry name" value="AMP-binding_CS"/>
</dbReference>
<dbReference type="EMBL" id="WNYA01005822">
    <property type="protein sequence ID" value="KAG8542050.1"/>
    <property type="molecule type" value="Genomic_DNA"/>
</dbReference>
<dbReference type="SUPFAM" id="SSF56801">
    <property type="entry name" value="Acetyl-CoA synthetase-like"/>
    <property type="match status" value="1"/>
</dbReference>
<dbReference type="PANTHER" id="PTHR43107">
    <property type="entry name" value="LONG-CHAIN FATTY ACID TRANSPORT PROTEIN"/>
    <property type="match status" value="1"/>
</dbReference>
<accession>A0AAV6Z1K5</accession>
<proteinExistence type="inferred from homology"/>
<evidence type="ECO:0000256" key="2">
    <source>
        <dbReference type="ARBA" id="ARBA00022448"/>
    </source>
</evidence>
<dbReference type="GO" id="GO:0005789">
    <property type="term" value="C:endoplasmic reticulum membrane"/>
    <property type="evidence" value="ECO:0007669"/>
    <property type="project" value="TreeGrafter"/>
</dbReference>
<reference evidence="12" key="1">
    <citation type="thesis" date="2020" institute="ProQuest LLC" country="789 East Eisenhower Parkway, Ann Arbor, MI, USA">
        <title>Comparative Genomics and Chromosome Evolution.</title>
        <authorList>
            <person name="Mudd A.B."/>
        </authorList>
    </citation>
    <scope>NUCLEOTIDE SEQUENCE</scope>
    <source>
        <strain evidence="12">237g6f4</strain>
        <tissue evidence="12">Blood</tissue>
    </source>
</reference>
<comment type="catalytic activity">
    <reaction evidence="10">
        <text>tetracosanoate + ATP + CoA = tetracosanoyl-CoA + AMP + diphosphate</text>
        <dbReference type="Rhea" id="RHEA:33639"/>
        <dbReference type="ChEBI" id="CHEBI:30616"/>
        <dbReference type="ChEBI" id="CHEBI:31014"/>
        <dbReference type="ChEBI" id="CHEBI:33019"/>
        <dbReference type="ChEBI" id="CHEBI:57287"/>
        <dbReference type="ChEBI" id="CHEBI:65052"/>
        <dbReference type="ChEBI" id="CHEBI:456215"/>
    </reaction>
    <physiologicalReaction direction="left-to-right" evidence="10">
        <dbReference type="Rhea" id="RHEA:33640"/>
    </physiologicalReaction>
</comment>
<dbReference type="InterPro" id="IPR042099">
    <property type="entry name" value="ANL_N_sf"/>
</dbReference>
<evidence type="ECO:0000256" key="5">
    <source>
        <dbReference type="ARBA" id="ARBA00022741"/>
    </source>
</evidence>
<protein>
    <recommendedName>
        <fullName evidence="9">Long-chain-fatty-acid--CoA ligase</fullName>
    </recommendedName>
</protein>
<comment type="catalytic activity">
    <reaction evidence="8">
        <text>a very long-chain fatty acid + ATP + CoA = a very long-chain fatty acyl-CoA + AMP + diphosphate</text>
        <dbReference type="Rhea" id="RHEA:54536"/>
        <dbReference type="ChEBI" id="CHEBI:30616"/>
        <dbReference type="ChEBI" id="CHEBI:33019"/>
        <dbReference type="ChEBI" id="CHEBI:57287"/>
        <dbReference type="ChEBI" id="CHEBI:58950"/>
        <dbReference type="ChEBI" id="CHEBI:138261"/>
        <dbReference type="ChEBI" id="CHEBI:456215"/>
    </reaction>
    <physiologicalReaction direction="left-to-right" evidence="8">
        <dbReference type="Rhea" id="RHEA:54537"/>
    </physiologicalReaction>
</comment>
<comment type="caution">
    <text evidence="12">The sequence shown here is derived from an EMBL/GenBank/DDBJ whole genome shotgun (WGS) entry which is preliminary data.</text>
</comment>
<dbReference type="InterPro" id="IPR000873">
    <property type="entry name" value="AMP-dep_synth/lig_dom"/>
</dbReference>
<evidence type="ECO:0000256" key="9">
    <source>
        <dbReference type="ARBA" id="ARBA00041297"/>
    </source>
</evidence>
<keyword evidence="2" id="KW-0813">Transport</keyword>